<evidence type="ECO:0000313" key="8">
    <source>
        <dbReference type="Proteomes" id="UP000326924"/>
    </source>
</evidence>
<reference evidence="7 8" key="1">
    <citation type="submission" date="2019-09" db="EMBL/GenBank/DDBJ databases">
        <title>Draft genome of the ectomycorrhizal ascomycete Sphaerosporella brunnea.</title>
        <authorList>
            <consortium name="DOE Joint Genome Institute"/>
            <person name="Benucci G.M."/>
            <person name="Marozzi G."/>
            <person name="Antonielli L."/>
            <person name="Sanchez S."/>
            <person name="Marco P."/>
            <person name="Wang X."/>
            <person name="Falini L.B."/>
            <person name="Barry K."/>
            <person name="Haridas S."/>
            <person name="Lipzen A."/>
            <person name="Labutti K."/>
            <person name="Grigoriev I.V."/>
            <person name="Murat C."/>
            <person name="Martin F."/>
            <person name="Albertini E."/>
            <person name="Donnini D."/>
            <person name="Bonito G."/>
        </authorList>
    </citation>
    <scope>NUCLEOTIDE SEQUENCE [LARGE SCALE GENOMIC DNA]</scope>
    <source>
        <strain evidence="7 8">Sb_GMNB300</strain>
    </source>
</reference>
<comment type="similarity">
    <text evidence="2">Belongs to the oxygen-dependent FAD-linked oxidoreductase family.</text>
</comment>
<keyword evidence="8" id="KW-1185">Reference proteome</keyword>
<dbReference type="Pfam" id="PF08031">
    <property type="entry name" value="BBE"/>
    <property type="match status" value="1"/>
</dbReference>
<dbReference type="GO" id="GO:0016491">
    <property type="term" value="F:oxidoreductase activity"/>
    <property type="evidence" value="ECO:0007669"/>
    <property type="project" value="UniProtKB-KW"/>
</dbReference>
<dbReference type="PANTHER" id="PTHR42973">
    <property type="entry name" value="BINDING OXIDOREDUCTASE, PUTATIVE (AFU_ORTHOLOGUE AFUA_1G17690)-RELATED"/>
    <property type="match status" value="1"/>
</dbReference>
<gene>
    <name evidence="7" type="ORF">FN846DRAFT_800165</name>
</gene>
<evidence type="ECO:0000256" key="4">
    <source>
        <dbReference type="ARBA" id="ARBA00022827"/>
    </source>
</evidence>
<dbReference type="InterPro" id="IPR006094">
    <property type="entry name" value="Oxid_FAD_bind_N"/>
</dbReference>
<keyword evidence="4" id="KW-0274">FAD</keyword>
<dbReference type="OrthoDB" id="407275at2759"/>
<dbReference type="InParanoid" id="A0A5J5EPG4"/>
<name>A0A5J5EPG4_9PEZI</name>
<dbReference type="InterPro" id="IPR016166">
    <property type="entry name" value="FAD-bd_PCMH"/>
</dbReference>
<organism evidence="7 8">
    <name type="scientific">Sphaerosporella brunnea</name>
    <dbReference type="NCBI Taxonomy" id="1250544"/>
    <lineage>
        <taxon>Eukaryota</taxon>
        <taxon>Fungi</taxon>
        <taxon>Dikarya</taxon>
        <taxon>Ascomycota</taxon>
        <taxon>Pezizomycotina</taxon>
        <taxon>Pezizomycetes</taxon>
        <taxon>Pezizales</taxon>
        <taxon>Pyronemataceae</taxon>
        <taxon>Sphaerosporella</taxon>
    </lineage>
</organism>
<sequence length="507" mass="54888">MQFFPLPGLCALSAAASQHERFLALSDCLASNSVPALTVTSANYSSAIEPFNLRTPWYPSALAIPANAKQVSAAVKCATKYDLKVAALSGGHSYAAYGLGGANGSLVVDMKQFTKLEVDDASGIAKIGPGMRLGNIALGLYAKGERALPHGLCPGVGIGGHALHGGFGFASRMWGLTLDTIVSMEVVLANGSITEVTKSSNPDLFWALRGAGDSFGIVTEFRMQTVPAPSNGVLWNYTFPSATSIVSKIAILTAAQNFALTAPPEIGLRILFVISSVGLTADFQIYGSYWGSRDDFDSVIAPLLQEWPEDTVGVVANRDWLDALISFNNGGSLEEPADYNQHAVFYAKSIMTPDPITNASWSSFISYLYSPQATSEAPVEWLAEIDLYGGRHSKIASFSTEDAAYAARDTLWTFQLYSVSDLTGSVPYPKHGFAFVDKMSESITAPMPDTRFMAYPNYVDDAYTPEEAHRRYFGKQYQRLKEIKRKVDPKMRFWNPQAVGVGEGFWG</sequence>
<dbReference type="Proteomes" id="UP000326924">
    <property type="component" value="Unassembled WGS sequence"/>
</dbReference>
<protein>
    <recommendedName>
        <fullName evidence="6">FAD-binding PCMH-type domain-containing protein</fullName>
    </recommendedName>
</protein>
<evidence type="ECO:0000256" key="5">
    <source>
        <dbReference type="ARBA" id="ARBA00023002"/>
    </source>
</evidence>
<dbReference type="InterPro" id="IPR036318">
    <property type="entry name" value="FAD-bd_PCMH-like_sf"/>
</dbReference>
<dbReference type="Pfam" id="PF01565">
    <property type="entry name" value="FAD_binding_4"/>
    <property type="match status" value="1"/>
</dbReference>
<evidence type="ECO:0000256" key="1">
    <source>
        <dbReference type="ARBA" id="ARBA00001974"/>
    </source>
</evidence>
<feature type="domain" description="FAD-binding PCMH-type" evidence="6">
    <location>
        <begin position="55"/>
        <end position="228"/>
    </location>
</feature>
<dbReference type="Gene3D" id="3.30.465.10">
    <property type="match status" value="1"/>
</dbReference>
<evidence type="ECO:0000259" key="6">
    <source>
        <dbReference type="PROSITE" id="PS51387"/>
    </source>
</evidence>
<dbReference type="PANTHER" id="PTHR42973:SF39">
    <property type="entry name" value="FAD-BINDING PCMH-TYPE DOMAIN-CONTAINING PROTEIN"/>
    <property type="match status" value="1"/>
</dbReference>
<dbReference type="GO" id="GO:0071949">
    <property type="term" value="F:FAD binding"/>
    <property type="evidence" value="ECO:0007669"/>
    <property type="project" value="InterPro"/>
</dbReference>
<dbReference type="InterPro" id="IPR050416">
    <property type="entry name" value="FAD-linked_Oxidoreductase"/>
</dbReference>
<evidence type="ECO:0000256" key="2">
    <source>
        <dbReference type="ARBA" id="ARBA00005466"/>
    </source>
</evidence>
<dbReference type="PROSITE" id="PS51387">
    <property type="entry name" value="FAD_PCMH"/>
    <property type="match status" value="1"/>
</dbReference>
<comment type="caution">
    <text evidence="7">The sequence shown here is derived from an EMBL/GenBank/DDBJ whole genome shotgun (WGS) entry which is preliminary data.</text>
</comment>
<proteinExistence type="inferred from homology"/>
<keyword evidence="3" id="KW-0285">Flavoprotein</keyword>
<evidence type="ECO:0000313" key="7">
    <source>
        <dbReference type="EMBL" id="KAA8898542.1"/>
    </source>
</evidence>
<evidence type="ECO:0000256" key="3">
    <source>
        <dbReference type="ARBA" id="ARBA00022630"/>
    </source>
</evidence>
<comment type="cofactor">
    <cofactor evidence="1">
        <name>FAD</name>
        <dbReference type="ChEBI" id="CHEBI:57692"/>
    </cofactor>
</comment>
<dbReference type="InterPro" id="IPR012951">
    <property type="entry name" value="BBE"/>
</dbReference>
<dbReference type="EMBL" id="VXIS01000182">
    <property type="protein sequence ID" value="KAA8898542.1"/>
    <property type="molecule type" value="Genomic_DNA"/>
</dbReference>
<keyword evidence="5" id="KW-0560">Oxidoreductase</keyword>
<dbReference type="Gene3D" id="3.40.462.20">
    <property type="match status" value="1"/>
</dbReference>
<dbReference type="SUPFAM" id="SSF56176">
    <property type="entry name" value="FAD-binding/transporter-associated domain-like"/>
    <property type="match status" value="1"/>
</dbReference>
<accession>A0A5J5EPG4</accession>
<dbReference type="InterPro" id="IPR016169">
    <property type="entry name" value="FAD-bd_PCMH_sub2"/>
</dbReference>
<dbReference type="AlphaFoldDB" id="A0A5J5EPG4"/>